<evidence type="ECO:0000313" key="4">
    <source>
        <dbReference type="Proteomes" id="UP000031121"/>
    </source>
</evidence>
<protein>
    <recommendedName>
        <fullName evidence="5">SD-repeat containing protein B domain-containing protein</fullName>
    </recommendedName>
</protein>
<feature type="region of interest" description="Disordered" evidence="1">
    <location>
        <begin position="1399"/>
        <end position="1440"/>
    </location>
</feature>
<feature type="compositionally biased region" description="Basic and acidic residues" evidence="1">
    <location>
        <begin position="556"/>
        <end position="565"/>
    </location>
</feature>
<keyword evidence="2" id="KW-0812">Transmembrane</keyword>
<keyword evidence="4" id="KW-1185">Reference proteome</keyword>
<dbReference type="Proteomes" id="UP000031121">
    <property type="component" value="Chromosome"/>
</dbReference>
<dbReference type="Gene3D" id="2.60.40.10">
    <property type="entry name" value="Immunoglobulins"/>
    <property type="match status" value="1"/>
</dbReference>
<dbReference type="STRING" id="1531429.JI75_01805"/>
<dbReference type="GO" id="GO:0005975">
    <property type="term" value="P:carbohydrate metabolic process"/>
    <property type="evidence" value="ECO:0007669"/>
    <property type="project" value="UniProtKB-ARBA"/>
</dbReference>
<evidence type="ECO:0000313" key="3">
    <source>
        <dbReference type="EMBL" id="AJC11609.1"/>
    </source>
</evidence>
<name>A0A0A8B2P1_9ACTN</name>
<dbReference type="KEGG" id="cbac:JI75_01805"/>
<dbReference type="EMBL" id="CP009302">
    <property type="protein sequence ID" value="AJC11609.1"/>
    <property type="molecule type" value="Genomic_DNA"/>
</dbReference>
<feature type="transmembrane region" description="Helical" evidence="2">
    <location>
        <begin position="1457"/>
        <end position="1474"/>
    </location>
</feature>
<feature type="region of interest" description="Disordered" evidence="1">
    <location>
        <begin position="553"/>
        <end position="573"/>
    </location>
</feature>
<reference evidence="4" key="1">
    <citation type="submission" date="2014-08" db="EMBL/GenBank/DDBJ databases">
        <title>Coriobacteriaceae sp. complete genome.</title>
        <authorList>
            <person name="Looft T."/>
            <person name="Bayles D.O."/>
            <person name="Stanton T.B."/>
        </authorList>
    </citation>
    <scope>NUCLEOTIDE SEQUENCE [LARGE SCALE GENOMIC DNA]</scope>
    <source>
        <strain evidence="4">68-1-3</strain>
    </source>
</reference>
<keyword evidence="2" id="KW-1133">Transmembrane helix</keyword>
<proteinExistence type="predicted"/>
<dbReference type="SUPFAM" id="SSF117074">
    <property type="entry name" value="Hypothetical protein PA1324"/>
    <property type="match status" value="1"/>
</dbReference>
<gene>
    <name evidence="3" type="ORF">JI75_01805</name>
</gene>
<accession>A0A0A8B2P1</accession>
<evidence type="ECO:0000256" key="2">
    <source>
        <dbReference type="SAM" id="Phobius"/>
    </source>
</evidence>
<keyword evidence="2" id="KW-0472">Membrane</keyword>
<evidence type="ECO:0008006" key="5">
    <source>
        <dbReference type="Google" id="ProtNLM"/>
    </source>
</evidence>
<dbReference type="InterPro" id="IPR013783">
    <property type="entry name" value="Ig-like_fold"/>
</dbReference>
<dbReference type="HOGENOM" id="CLU_249673_0_0_11"/>
<sequence length="1480" mass="155822">MVGSHGVARRVGCALVAFALVVGLAPVGSIGAFAQEGQPVDGEASPAAAPAVTEAAGTLEVVGASEATASPEAPSAADAQGAAASLALAPQAGVPVPKFTQLAIFDGSPAQGGTQLFDLLAGDQPTLDAGKEYYLAVKVMKDHPTDDTWVALDFPWWVDAVNMVGNAAWNKAGSEIDHTSLDKVLSFKAATGASAARKTSAGRVAYHIRNTAEASVKEAGFQVSFRPAKEYSNGSKDNQTWALPANQFAFETGAMNGAAEGAVSQRVATTRVVETGSNNFNYYESYFPTVAYDDMQRSARDAWAGYFWEGTVWTKVEFDATYPTGATVGDVTFGGVKAEKGAAHDNGDGSSTIHCVVNQPTGHGRNPAEVGASMSFPNTPAFPNGSEQVMTITSMTSATWGDENGHLREGSTDLRWTILDGAPEVTIEPYNERRYDWHGMEGIEHNALLGEADLRARGAKNGIQTESQMISITYAPNAIVRAVNIPLFDDHADTVTINGTDYRLADVAEMHEVSAGDTNGYATIVNTKLGLGPNDSIETLVYEVGKMRGGYTSRLDSGDHSDENNLNRLSSYGSVTDGKPAVAEYRVYEKGTDPALSSEANKKVASVKGIPVKEKVLVYRQGTIPGKPAITNPHMTAGDETTVNLRLWVPPYPELYGHSSAYDEEPALYLVLQKGFEPMKMVIDGTEVAFEDVTAKASNPPTDGTRILKYQTPPKTHTGYYASNQTYSSFDVSFTMGTDTTMSASTFDLGKMMFVGAGTSSVDGAYQYTTSPSQNNNVYGINTGKPLGPLTGEFTVQEYKGIEVSNALQAVRNGSPLGTWTVFRASDPDNTRVSLGFDYKAQYKLVVTNRTKENARGGSVFIPVPKAGQDFGAAFNPDGAQAFDMTFTLQGAPADGWTVSYLKMKDGVSYAERTAPADGDYAVVSDPADADMIMLNREGEIPDGAGYEFVFDVVTPDMAKLKLPADGSLVNTWNCATRYTIGTTTVVPPTAHFSASAALNPGTVTGLVYEDLNDNGVQDPGEMPLSGVEVRAEASYLVEKDGDGVNEGGLLPLEQGRAVVTQKTGVTALDGTYSFTFLRGAQADAAGGNADDARVVVTVSNPFPKTYRFSPTTASGNRPSVVTPINEQASAFNETAVALNASHPTGQVDAGLTLVEQHKVVGDIAVAKKDEASFTTEHDAVYKTKAEDKLSFGFAFKTSSIKDQMTDVEKRFYGSAEPPRDSIALSGVTSAFEAQLTFPAGVRPPTDPSAYAFKSLAGTDFSGGAASSMYAVKDAAKVVSQSDGTTKVTVTFELADPVAYATYAKLHDAVFAEPAYLTLVVSGVDVSAAPEGKNLTVAGTVVGSMGAKASVFGQERDFSFAWEAVQDKDVTEGAIGDGTDAVLDGAAEAIQLTLQVEKAGTPVPEDPDPTPTPIPDPDPTPTPAPAPTPDLAPDPQPGRTVVAPVALPVTGDGPIDLAASLLALAALAVALAAVRMRRSR</sequence>
<reference evidence="3 4" key="2">
    <citation type="journal article" date="2015" name="Genome Announc.">
        <title>Complete Genome Sequence of Coriobacteriaceae Strain 68-1-3, a Novel Mucus-Degrading Isolate from the Swine Intestinal Tract.</title>
        <authorList>
            <person name="Looft T."/>
            <person name="Bayles D.O."/>
            <person name="Alt D.P."/>
            <person name="Stanton T.B."/>
        </authorList>
    </citation>
    <scope>NUCLEOTIDE SEQUENCE [LARGE SCALE GENOMIC DNA]</scope>
    <source>
        <strain evidence="3 4">68-1-3</strain>
    </source>
</reference>
<evidence type="ECO:0000256" key="1">
    <source>
        <dbReference type="SAM" id="MobiDB-lite"/>
    </source>
</evidence>
<feature type="compositionally biased region" description="Pro residues" evidence="1">
    <location>
        <begin position="1409"/>
        <end position="1436"/>
    </location>
</feature>
<dbReference type="RefSeq" id="WP_039688277.1">
    <property type="nucleotide sequence ID" value="NZ_CP009302.1"/>
</dbReference>
<dbReference type="OrthoDB" id="3201803at2"/>
<organism evidence="3 4">
    <name type="scientific">Berryella intestinalis</name>
    <dbReference type="NCBI Taxonomy" id="1531429"/>
    <lineage>
        <taxon>Bacteria</taxon>
        <taxon>Bacillati</taxon>
        <taxon>Actinomycetota</taxon>
        <taxon>Coriobacteriia</taxon>
        <taxon>Eggerthellales</taxon>
        <taxon>Eggerthellaceae</taxon>
        <taxon>Berryella</taxon>
    </lineage>
</organism>